<reference evidence="1 2" key="1">
    <citation type="submission" date="2018-09" db="EMBL/GenBank/DDBJ databases">
        <title>Genome sequencing of strain 6GH32-13.</title>
        <authorList>
            <person name="Weon H.-Y."/>
            <person name="Heo J."/>
            <person name="Kwon S.-W."/>
        </authorList>
    </citation>
    <scope>NUCLEOTIDE SEQUENCE [LARGE SCALE GENOMIC DNA]</scope>
    <source>
        <strain evidence="1 2">5GH32-13</strain>
    </source>
</reference>
<dbReference type="KEGG" id="pseg:D3H65_21170"/>
<dbReference type="AlphaFoldDB" id="A0A3B7MTG7"/>
<dbReference type="Pfam" id="PF10009">
    <property type="entry name" value="DUF2252"/>
    <property type="match status" value="1"/>
</dbReference>
<dbReference type="Proteomes" id="UP000263900">
    <property type="component" value="Chromosome"/>
</dbReference>
<name>A0A3B7MTG7_9BACT</name>
<sequence>MNRDILSIIKSFNVNREQQVLPLKYEAMSEDPFRFFRGTCHLFYHDLLADYPFTSSPFTWLCGDLHLENFGSYKGGNKLVYFDMNDFDEGIQAPVLYDISRLLVSLQIALTAIEFPKKEKKKLVQQLLQQYRYALIKNKALNIEKETATGLIKKLVNKVAERTKAELLAKRTNNKTVNAKLIVDDRLLKLPKEEKVPLAASFIKWFSHGYHAGYKVSDIGFRIAGTGSIGVKRYIFLLENEINPRQKRMIDVKMAMPSSIPSPAGLQQPAWENEAERIIRVQDMMQHVSPAFTSAFRHQGDWFVARAIQPTADKINLDDTWKQSQLVGQYLSDLALLTASAHLRSSGRHGSATADELKAFAEDNQWEGPLVQWTEQYALQVVKDHALFCKALEAGYFNT</sequence>
<organism evidence="1 2">
    <name type="scientific">Paraflavitalea soli</name>
    <dbReference type="NCBI Taxonomy" id="2315862"/>
    <lineage>
        <taxon>Bacteria</taxon>
        <taxon>Pseudomonadati</taxon>
        <taxon>Bacteroidota</taxon>
        <taxon>Chitinophagia</taxon>
        <taxon>Chitinophagales</taxon>
        <taxon>Chitinophagaceae</taxon>
        <taxon>Paraflavitalea</taxon>
    </lineage>
</organism>
<gene>
    <name evidence="1" type="ORF">D3H65_21170</name>
</gene>
<accession>A0A3B7MTG7</accession>
<proteinExistence type="predicted"/>
<dbReference type="RefSeq" id="WP_119052227.1">
    <property type="nucleotide sequence ID" value="NZ_CP032157.1"/>
</dbReference>
<dbReference type="PANTHER" id="PTHR39441:SF1">
    <property type="entry name" value="DUF2252 DOMAIN-CONTAINING PROTEIN"/>
    <property type="match status" value="1"/>
</dbReference>
<dbReference type="EMBL" id="CP032157">
    <property type="protein sequence ID" value="AXY76350.1"/>
    <property type="molecule type" value="Genomic_DNA"/>
</dbReference>
<keyword evidence="2" id="KW-1185">Reference proteome</keyword>
<evidence type="ECO:0000313" key="1">
    <source>
        <dbReference type="EMBL" id="AXY76350.1"/>
    </source>
</evidence>
<dbReference type="OrthoDB" id="1491115at2"/>
<evidence type="ECO:0000313" key="2">
    <source>
        <dbReference type="Proteomes" id="UP000263900"/>
    </source>
</evidence>
<dbReference type="InterPro" id="IPR018721">
    <property type="entry name" value="DUF2252"/>
</dbReference>
<dbReference type="PANTHER" id="PTHR39441">
    <property type="entry name" value="DUF2252 DOMAIN-CONTAINING PROTEIN"/>
    <property type="match status" value="1"/>
</dbReference>
<protein>
    <submittedName>
        <fullName evidence="1">DUF2252 domain-containing protein</fullName>
    </submittedName>
</protein>